<dbReference type="PANTHER" id="PTHR37811:SF2">
    <property type="entry name" value="ABM DOMAIN-CONTAINING PROTEIN"/>
    <property type="match status" value="1"/>
</dbReference>
<dbReference type="OrthoDB" id="9797060at2"/>
<dbReference type="KEGG" id="psuw:WQ53_06165"/>
<proteinExistence type="predicted"/>
<dbReference type="PATRIC" id="fig|314722.6.peg.1311"/>
<keyword evidence="3" id="KW-1185">Reference proteome</keyword>
<dbReference type="PANTHER" id="PTHR37811">
    <property type="entry name" value="BLL5343 PROTEIN"/>
    <property type="match status" value="1"/>
</dbReference>
<evidence type="ECO:0000259" key="1">
    <source>
        <dbReference type="PROSITE" id="PS51725"/>
    </source>
</evidence>
<dbReference type="EMBL" id="CP011144">
    <property type="protein sequence ID" value="AKC86414.1"/>
    <property type="molecule type" value="Genomic_DNA"/>
</dbReference>
<feature type="domain" description="ABM" evidence="1">
    <location>
        <begin position="14"/>
        <end position="101"/>
    </location>
</feature>
<dbReference type="InterPro" id="IPR011008">
    <property type="entry name" value="Dimeric_a/b-barrel"/>
</dbReference>
<evidence type="ECO:0000313" key="2">
    <source>
        <dbReference type="EMBL" id="AKC86414.1"/>
    </source>
</evidence>
<evidence type="ECO:0000313" key="3">
    <source>
        <dbReference type="Proteomes" id="UP000033067"/>
    </source>
</evidence>
<dbReference type="SUPFAM" id="SSF54909">
    <property type="entry name" value="Dimeric alpha+beta barrel"/>
    <property type="match status" value="1"/>
</dbReference>
<sequence>MSEAGFARLPSPPYYAVVFSSLRNGEDPEGYAAAAGRMLELARAQPGFLGMESARDADGFGITVSYWESEAAIRAWRDHAEHTEVRRHGRRHWYAHYELRVARVERASGFVPAP</sequence>
<dbReference type="InterPro" id="IPR052936">
    <property type="entry name" value="Jasmonate_Hydroxylase-like"/>
</dbReference>
<dbReference type="RefSeq" id="WP_052631252.1">
    <property type="nucleotide sequence ID" value="NZ_CP011144.1"/>
</dbReference>
<dbReference type="InterPro" id="IPR007138">
    <property type="entry name" value="ABM_dom"/>
</dbReference>
<dbReference type="PROSITE" id="PS51725">
    <property type="entry name" value="ABM"/>
    <property type="match status" value="1"/>
</dbReference>
<dbReference type="Proteomes" id="UP000033067">
    <property type="component" value="Chromosome"/>
</dbReference>
<accession>A0A0E3Z0B3</accession>
<reference evidence="2 3" key="1">
    <citation type="journal article" date="2015" name="Genome Announc.">
        <title>Complete Genome Sequence of Pseudoxanthomonas suwonensis Strain J1, a Cellulose-Degrading Bacterium Isolated from Leaf- and Wood-Enriched Soil.</title>
        <authorList>
            <person name="Hou L."/>
            <person name="Jiang J."/>
            <person name="Xu Z."/>
            <person name="Zhou Y."/>
            <person name="Leung F.C."/>
        </authorList>
    </citation>
    <scope>NUCLEOTIDE SEQUENCE [LARGE SCALE GENOMIC DNA]</scope>
    <source>
        <strain evidence="2 3">J1</strain>
    </source>
</reference>
<protein>
    <recommendedName>
        <fullName evidence="1">ABM domain-containing protein</fullName>
    </recommendedName>
</protein>
<dbReference type="Pfam" id="PF03992">
    <property type="entry name" value="ABM"/>
    <property type="match status" value="1"/>
</dbReference>
<organism evidence="2 3">
    <name type="scientific">Pseudoxanthomonas suwonensis</name>
    <dbReference type="NCBI Taxonomy" id="314722"/>
    <lineage>
        <taxon>Bacteria</taxon>
        <taxon>Pseudomonadati</taxon>
        <taxon>Pseudomonadota</taxon>
        <taxon>Gammaproteobacteria</taxon>
        <taxon>Lysobacterales</taxon>
        <taxon>Lysobacteraceae</taxon>
        <taxon>Pseudoxanthomonas</taxon>
    </lineage>
</organism>
<gene>
    <name evidence="2" type="ORF">WQ53_06165</name>
</gene>
<name>A0A0E3Z0B3_9GAMM</name>
<dbReference type="AlphaFoldDB" id="A0A0E3Z0B3"/>
<dbReference type="Gene3D" id="3.30.70.100">
    <property type="match status" value="1"/>
</dbReference>